<dbReference type="RefSeq" id="WP_187332692.1">
    <property type="nucleotide sequence ID" value="NZ_CP060490.1"/>
</dbReference>
<dbReference type="AlphaFoldDB" id="A0A7G9B3G0"/>
<dbReference type="Pfam" id="PF01627">
    <property type="entry name" value="Hpt"/>
    <property type="match status" value="1"/>
</dbReference>
<evidence type="ECO:0000313" key="3">
    <source>
        <dbReference type="EMBL" id="QNL44091.1"/>
    </source>
</evidence>
<evidence type="ECO:0000259" key="2">
    <source>
        <dbReference type="PROSITE" id="PS50894"/>
    </source>
</evidence>
<dbReference type="Gene3D" id="1.20.120.160">
    <property type="entry name" value="HPT domain"/>
    <property type="match status" value="1"/>
</dbReference>
<gene>
    <name evidence="3" type="ORF">H8790_11695</name>
</gene>
<dbReference type="InterPro" id="IPR008207">
    <property type="entry name" value="Sig_transdc_His_kin_Hpt_dom"/>
</dbReference>
<evidence type="ECO:0000313" key="4">
    <source>
        <dbReference type="Proteomes" id="UP000515960"/>
    </source>
</evidence>
<evidence type="ECO:0000256" key="1">
    <source>
        <dbReference type="PROSITE-ProRule" id="PRU00110"/>
    </source>
</evidence>
<keyword evidence="4" id="KW-1185">Reference proteome</keyword>
<dbReference type="PROSITE" id="PS50894">
    <property type="entry name" value="HPT"/>
    <property type="match status" value="1"/>
</dbReference>
<dbReference type="GO" id="GO:0000160">
    <property type="term" value="P:phosphorelay signal transduction system"/>
    <property type="evidence" value="ECO:0007669"/>
    <property type="project" value="InterPro"/>
</dbReference>
<reference evidence="3 4" key="1">
    <citation type="submission" date="2020-08" db="EMBL/GenBank/DDBJ databases">
        <authorList>
            <person name="Liu C."/>
            <person name="Sun Q."/>
        </authorList>
    </citation>
    <scope>NUCLEOTIDE SEQUENCE [LARGE SCALE GENOMIC DNA]</scope>
    <source>
        <strain evidence="3 4">NSJ-62</strain>
    </source>
</reference>
<dbReference type="SMART" id="SM00073">
    <property type="entry name" value="HPT"/>
    <property type="match status" value="1"/>
</dbReference>
<dbReference type="SUPFAM" id="SSF47226">
    <property type="entry name" value="Histidine-containing phosphotransfer domain, HPT domain"/>
    <property type="match status" value="1"/>
</dbReference>
<sequence>MDHFKKIFAAYGVDYDATLRRFAGNMALYLRVLGMLPKDKSLEKLGAAIDSGDLDSAFEAAHTLKGVAGNLGLTPLFEAVHAIVEPLRAREERGDYAQLYTAVQAEYQKAEDFAEALKRVHTL</sequence>
<proteinExistence type="predicted"/>
<dbReference type="KEGG" id="ohi:H8790_11695"/>
<keyword evidence="1" id="KW-0597">Phosphoprotein</keyword>
<accession>A0A7G9B3G0</accession>
<dbReference type="CDD" id="cd00088">
    <property type="entry name" value="HPT"/>
    <property type="match status" value="1"/>
</dbReference>
<name>A0A7G9B3G0_9FIRM</name>
<dbReference type="Proteomes" id="UP000515960">
    <property type="component" value="Chromosome"/>
</dbReference>
<feature type="modified residue" description="Phosphohistidine" evidence="1">
    <location>
        <position position="62"/>
    </location>
</feature>
<dbReference type="EMBL" id="CP060490">
    <property type="protein sequence ID" value="QNL44091.1"/>
    <property type="molecule type" value="Genomic_DNA"/>
</dbReference>
<protein>
    <submittedName>
        <fullName evidence="3">Hpt domain-containing protein</fullName>
    </submittedName>
</protein>
<dbReference type="InterPro" id="IPR036641">
    <property type="entry name" value="HPT_dom_sf"/>
</dbReference>
<organism evidence="3 4">
    <name type="scientific">Oscillibacter hominis</name>
    <dbReference type="NCBI Taxonomy" id="2763056"/>
    <lineage>
        <taxon>Bacteria</taxon>
        <taxon>Bacillati</taxon>
        <taxon>Bacillota</taxon>
        <taxon>Clostridia</taxon>
        <taxon>Eubacteriales</taxon>
        <taxon>Oscillospiraceae</taxon>
        <taxon>Oscillibacter</taxon>
    </lineage>
</organism>
<feature type="domain" description="HPt" evidence="2">
    <location>
        <begin position="23"/>
        <end position="120"/>
    </location>
</feature>